<evidence type="ECO:0000313" key="1">
    <source>
        <dbReference type="EMBL" id="KAJ3524637.1"/>
    </source>
</evidence>
<evidence type="ECO:0000313" key="2">
    <source>
        <dbReference type="Proteomes" id="UP001148662"/>
    </source>
</evidence>
<keyword evidence="2" id="KW-1185">Reference proteome</keyword>
<gene>
    <name evidence="1" type="ORF">NM688_g8527</name>
</gene>
<comment type="caution">
    <text evidence="1">The sequence shown here is derived from an EMBL/GenBank/DDBJ whole genome shotgun (WGS) entry which is preliminary data.</text>
</comment>
<organism evidence="1 2">
    <name type="scientific">Phlebia brevispora</name>
    <dbReference type="NCBI Taxonomy" id="194682"/>
    <lineage>
        <taxon>Eukaryota</taxon>
        <taxon>Fungi</taxon>
        <taxon>Dikarya</taxon>
        <taxon>Basidiomycota</taxon>
        <taxon>Agaricomycotina</taxon>
        <taxon>Agaricomycetes</taxon>
        <taxon>Polyporales</taxon>
        <taxon>Meruliaceae</taxon>
        <taxon>Phlebia</taxon>
    </lineage>
</organism>
<protein>
    <submittedName>
        <fullName evidence="1">Uncharacterized protein</fullName>
    </submittedName>
</protein>
<dbReference type="EMBL" id="JANHOG010002320">
    <property type="protein sequence ID" value="KAJ3524637.1"/>
    <property type="molecule type" value="Genomic_DNA"/>
</dbReference>
<name>A0ACC1RQU1_9APHY</name>
<dbReference type="Proteomes" id="UP001148662">
    <property type="component" value="Unassembled WGS sequence"/>
</dbReference>
<proteinExistence type="predicted"/>
<sequence length="614" mass="69055">MQIGPYILKNKIHDGESTCHFAVQVLYRGRLVAASSSWVFEGTWTFNDLHIVVKLSRSSLQREWVILRRTASPYGIPDAIEWGNIEGWDFLVTEFLGTDLSLFTKLPGPIPPCEITTVVAALVIHNLEHIHHRGIIHCDIKPSNITNLHPPYRDDGVIAPVRDWTISIVDFSLACTVYEHAYPDPIPLGRTIGSLLYMSPWIHRGYRPCRRDDLFSAAVTFLVLCRKESQLKWYDAVCRIGTNTPTAEEHAYIASLKETADLSEFTDLPDVFREFYHYAVTLEYGEDPVYSTWFDKFRGRQPCLDDIAGARLQHLLSKEDLTRDQQELRNLTRRRMLKQEHSPAYLLIRPLPAPTFLPSWLRSCGLTLAVGGYPEFHPRQADQVSLDMHSMVVSKMHEEPYATLRLSVVIISASQHLALTITAMGPPCVEIIKSVASDAFRSNPDVVKPVAEVLSKCPGIIACYAGSELQEPQYMYVVAVWETIQNHLDAVADASVHRKILQGLGAAASSRVYLRHVTFSAEPFVALNAPVTEFATWDLKAGQDREQFLTTLKKLISHIGTFPDSSGLYKGGWGAVVEDEKEWMPATHEAVATIEELKGLAELDLKHAALKKYL</sequence>
<accession>A0ACC1RQU1</accession>
<reference evidence="1" key="1">
    <citation type="submission" date="2022-07" db="EMBL/GenBank/DDBJ databases">
        <title>Genome Sequence of Phlebia brevispora.</title>
        <authorList>
            <person name="Buettner E."/>
        </authorList>
    </citation>
    <scope>NUCLEOTIDE SEQUENCE</scope>
    <source>
        <strain evidence="1">MPL23</strain>
    </source>
</reference>